<dbReference type="GO" id="GO:1990050">
    <property type="term" value="F:phosphatidic acid transfer activity"/>
    <property type="evidence" value="ECO:0007669"/>
    <property type="project" value="TreeGrafter"/>
</dbReference>
<dbReference type="EMBL" id="JAACJK010000059">
    <property type="protein sequence ID" value="KAF5336122.1"/>
    <property type="molecule type" value="Genomic_DNA"/>
</dbReference>
<proteinExistence type="inferred from homology"/>
<name>A0A8H5C6H8_9AGAR</name>
<dbReference type="GO" id="GO:0005758">
    <property type="term" value="C:mitochondrial intermembrane space"/>
    <property type="evidence" value="ECO:0007669"/>
    <property type="project" value="TreeGrafter"/>
</dbReference>
<comment type="similarity">
    <text evidence="1">Belongs to the TRIAP1/MDM35 family.</text>
</comment>
<dbReference type="Proteomes" id="UP000541558">
    <property type="component" value="Unassembled WGS sequence"/>
</dbReference>
<evidence type="ECO:0000256" key="1">
    <source>
        <dbReference type="ARBA" id="ARBA00006196"/>
    </source>
</evidence>
<feature type="region of interest" description="Disordered" evidence="3">
    <location>
        <begin position="76"/>
        <end position="100"/>
    </location>
</feature>
<dbReference type="GO" id="GO:0005634">
    <property type="term" value="C:nucleus"/>
    <property type="evidence" value="ECO:0007669"/>
    <property type="project" value="TreeGrafter"/>
</dbReference>
<accession>A0A8H5C6H8</accession>
<dbReference type="PANTHER" id="PTHR46403">
    <property type="entry name" value="TP53-REGULATED INHIBITOR OF APOPTOSIS 1"/>
    <property type="match status" value="1"/>
</dbReference>
<dbReference type="AlphaFoldDB" id="A0A8H5C6H8"/>
<dbReference type="InterPro" id="IPR007918">
    <property type="entry name" value="MDM35_apoptosis"/>
</dbReference>
<evidence type="ECO:0000313" key="5">
    <source>
        <dbReference type="Proteomes" id="UP000541558"/>
    </source>
</evidence>
<dbReference type="Pfam" id="PF05254">
    <property type="entry name" value="UPF0203"/>
    <property type="match status" value="1"/>
</dbReference>
<keyword evidence="5" id="KW-1185">Reference proteome</keyword>
<dbReference type="OrthoDB" id="19091at2759"/>
<protein>
    <submittedName>
        <fullName evidence="4">Uncharacterized protein</fullName>
    </submittedName>
</protein>
<evidence type="ECO:0000256" key="2">
    <source>
        <dbReference type="ARBA" id="ARBA00023157"/>
    </source>
</evidence>
<sequence length="100" mass="11103">MASSLSAECTPLKTTYDACFNSWFEGYLEPAVATSAAHRSEYSKRKAEEYQQKCGKIWEEYKACVQKAIKDNGLETVLQQARDEHPLASPAPGQQSPSSK</sequence>
<evidence type="ECO:0000313" key="4">
    <source>
        <dbReference type="EMBL" id="KAF5336122.1"/>
    </source>
</evidence>
<gene>
    <name evidence="4" type="ORF">D9611_006296</name>
</gene>
<dbReference type="PANTHER" id="PTHR46403:SF1">
    <property type="entry name" value="TP53-REGULATED INHIBITOR OF APOPTOSIS 1"/>
    <property type="match status" value="1"/>
</dbReference>
<organism evidence="4 5">
    <name type="scientific">Ephemerocybe angulata</name>
    <dbReference type="NCBI Taxonomy" id="980116"/>
    <lineage>
        <taxon>Eukaryota</taxon>
        <taxon>Fungi</taxon>
        <taxon>Dikarya</taxon>
        <taxon>Basidiomycota</taxon>
        <taxon>Agaricomycotina</taxon>
        <taxon>Agaricomycetes</taxon>
        <taxon>Agaricomycetidae</taxon>
        <taxon>Agaricales</taxon>
        <taxon>Agaricineae</taxon>
        <taxon>Psathyrellaceae</taxon>
        <taxon>Ephemerocybe</taxon>
    </lineage>
</organism>
<reference evidence="4 5" key="1">
    <citation type="journal article" date="2020" name="ISME J.">
        <title>Uncovering the hidden diversity of litter-decomposition mechanisms in mushroom-forming fungi.</title>
        <authorList>
            <person name="Floudas D."/>
            <person name="Bentzer J."/>
            <person name="Ahren D."/>
            <person name="Johansson T."/>
            <person name="Persson P."/>
            <person name="Tunlid A."/>
        </authorList>
    </citation>
    <scope>NUCLEOTIDE SEQUENCE [LARGE SCALE GENOMIC DNA]</scope>
    <source>
        <strain evidence="4 5">CBS 175.51</strain>
    </source>
</reference>
<keyword evidence="2" id="KW-1015">Disulfide bond</keyword>
<dbReference type="GO" id="GO:0005829">
    <property type="term" value="C:cytosol"/>
    <property type="evidence" value="ECO:0007669"/>
    <property type="project" value="TreeGrafter"/>
</dbReference>
<feature type="compositionally biased region" description="Low complexity" evidence="3">
    <location>
        <begin position="87"/>
        <end position="100"/>
    </location>
</feature>
<dbReference type="GO" id="GO:0045332">
    <property type="term" value="P:phospholipid translocation"/>
    <property type="evidence" value="ECO:0007669"/>
    <property type="project" value="TreeGrafter"/>
</dbReference>
<evidence type="ECO:0000256" key="3">
    <source>
        <dbReference type="SAM" id="MobiDB-lite"/>
    </source>
</evidence>
<comment type="caution">
    <text evidence="4">The sequence shown here is derived from an EMBL/GenBank/DDBJ whole genome shotgun (WGS) entry which is preliminary data.</text>
</comment>